<reference evidence="5" key="1">
    <citation type="journal article" date="2019" name="Int. J. Syst. Evol. Microbiol.">
        <title>The Global Catalogue of Microorganisms (GCM) 10K type strain sequencing project: providing services to taxonomists for standard genome sequencing and annotation.</title>
        <authorList>
            <consortium name="The Broad Institute Genomics Platform"/>
            <consortium name="The Broad Institute Genome Sequencing Center for Infectious Disease"/>
            <person name="Wu L."/>
            <person name="Ma J."/>
        </authorList>
    </citation>
    <scope>NUCLEOTIDE SEQUENCE [LARGE SCALE GENOMIC DNA]</scope>
    <source>
        <strain evidence="5">JCM 18306</strain>
    </source>
</reference>
<dbReference type="CDD" id="cd03443">
    <property type="entry name" value="PaaI_thioesterase"/>
    <property type="match status" value="1"/>
</dbReference>
<evidence type="ECO:0000313" key="5">
    <source>
        <dbReference type="Proteomes" id="UP001499878"/>
    </source>
</evidence>
<feature type="region of interest" description="Disordered" evidence="2">
    <location>
        <begin position="193"/>
        <end position="215"/>
    </location>
</feature>
<feature type="compositionally biased region" description="Basic and acidic residues" evidence="2">
    <location>
        <begin position="193"/>
        <end position="203"/>
    </location>
</feature>
<proteinExistence type="predicted"/>
<dbReference type="InterPro" id="IPR006683">
    <property type="entry name" value="Thioestr_dom"/>
</dbReference>
<keyword evidence="5" id="KW-1185">Reference proteome</keyword>
<protein>
    <recommendedName>
        <fullName evidence="3">Thioesterase domain-containing protein</fullName>
    </recommendedName>
</protein>
<dbReference type="NCBIfam" id="TIGR02286">
    <property type="entry name" value="PaaD"/>
    <property type="match status" value="1"/>
</dbReference>
<dbReference type="Pfam" id="PF03061">
    <property type="entry name" value="4HBT"/>
    <property type="match status" value="1"/>
</dbReference>
<dbReference type="InterPro" id="IPR003736">
    <property type="entry name" value="PAAI_dom"/>
</dbReference>
<evidence type="ECO:0000256" key="2">
    <source>
        <dbReference type="SAM" id="MobiDB-lite"/>
    </source>
</evidence>
<dbReference type="PANTHER" id="PTHR42856:SF1">
    <property type="entry name" value="ACYL-COENZYME A THIOESTERASE PAAI"/>
    <property type="match status" value="1"/>
</dbReference>
<name>A0ABP9TEK4_9ACTN</name>
<dbReference type="InterPro" id="IPR052723">
    <property type="entry name" value="Acyl-CoA_thioesterase_PaaI"/>
</dbReference>
<dbReference type="Gene3D" id="3.10.129.10">
    <property type="entry name" value="Hotdog Thioesterase"/>
    <property type="match status" value="1"/>
</dbReference>
<dbReference type="Proteomes" id="UP001499878">
    <property type="component" value="Unassembled WGS sequence"/>
</dbReference>
<organism evidence="4 5">
    <name type="scientific">Streptomyces thinghirensis</name>
    <dbReference type="NCBI Taxonomy" id="551547"/>
    <lineage>
        <taxon>Bacteria</taxon>
        <taxon>Bacillati</taxon>
        <taxon>Actinomycetota</taxon>
        <taxon>Actinomycetes</taxon>
        <taxon>Kitasatosporales</taxon>
        <taxon>Streptomycetaceae</taxon>
        <taxon>Streptomyces</taxon>
    </lineage>
</organism>
<dbReference type="NCBIfam" id="TIGR00369">
    <property type="entry name" value="unchar_dom_1"/>
    <property type="match status" value="1"/>
</dbReference>
<accession>A0ABP9TEK4</accession>
<dbReference type="InterPro" id="IPR029069">
    <property type="entry name" value="HotDog_dom_sf"/>
</dbReference>
<evidence type="ECO:0000259" key="3">
    <source>
        <dbReference type="Pfam" id="PF03061"/>
    </source>
</evidence>
<keyword evidence="1" id="KW-0378">Hydrolase</keyword>
<comment type="caution">
    <text evidence="4">The sequence shown here is derived from an EMBL/GenBank/DDBJ whole genome shotgun (WGS) entry which is preliminary data.</text>
</comment>
<gene>
    <name evidence="4" type="ORF">GCM10023323_69750</name>
</gene>
<dbReference type="InterPro" id="IPR011973">
    <property type="entry name" value="PaaD"/>
</dbReference>
<evidence type="ECO:0000313" key="4">
    <source>
        <dbReference type="EMBL" id="GAA5216500.1"/>
    </source>
</evidence>
<dbReference type="EMBL" id="BAABJR010000026">
    <property type="protein sequence ID" value="GAA5216500.1"/>
    <property type="molecule type" value="Genomic_DNA"/>
</dbReference>
<dbReference type="SUPFAM" id="SSF54637">
    <property type="entry name" value="Thioesterase/thiol ester dehydrase-isomerase"/>
    <property type="match status" value="1"/>
</dbReference>
<sequence>MVIVTSFPTDHSFGISVTCFPVPGKTRTLADHTLDRATARLDYWALPCANRMVGRETRWWDHVVGRVSRAAEPTSTEVMFSADEASRRLGIELVEHGEGSAVLRMTVTPAMVNGHRIAHGGYLFLLADTAFACACNSHGPVTVAAGADIVFVAPAREGDVLVASAEERARFGRSGVYDVTVRRAGEVIAEFRGRSRSMRDTTARETPGTTTKESR</sequence>
<dbReference type="PANTHER" id="PTHR42856">
    <property type="entry name" value="ACYL-COENZYME A THIOESTERASE PAAI"/>
    <property type="match status" value="1"/>
</dbReference>
<feature type="domain" description="Thioesterase" evidence="3">
    <location>
        <begin position="117"/>
        <end position="186"/>
    </location>
</feature>
<evidence type="ECO:0000256" key="1">
    <source>
        <dbReference type="ARBA" id="ARBA00022801"/>
    </source>
</evidence>